<dbReference type="KEGG" id="tatv:25782798"/>
<evidence type="ECO:0000313" key="5">
    <source>
        <dbReference type="EMBL" id="EHK42360.1"/>
    </source>
</evidence>
<dbReference type="AlphaFoldDB" id="G9P0I9"/>
<evidence type="ECO:0000256" key="3">
    <source>
        <dbReference type="ARBA" id="ARBA00023002"/>
    </source>
</evidence>
<proteinExistence type="predicted"/>
<comment type="caution">
    <text evidence="5">The sequence shown here is derived from an EMBL/GenBank/DDBJ whole genome shotgun (WGS) entry which is preliminary data.</text>
</comment>
<dbReference type="GeneID" id="25782798"/>
<keyword evidence="2" id="KW-0274">FAD</keyword>
<dbReference type="HOGENOM" id="CLU_009665_1_1_1"/>
<dbReference type="Proteomes" id="UP000005426">
    <property type="component" value="Unassembled WGS sequence"/>
</dbReference>
<protein>
    <submittedName>
        <fullName evidence="5">Flavo protein monooxygenase</fullName>
    </submittedName>
</protein>
<accession>G9P0I9</accession>
<dbReference type="Pfam" id="PF01494">
    <property type="entry name" value="FAD_binding_3"/>
    <property type="match status" value="1"/>
</dbReference>
<evidence type="ECO:0000313" key="6">
    <source>
        <dbReference type="Proteomes" id="UP000005426"/>
    </source>
</evidence>
<dbReference type="InterPro" id="IPR002938">
    <property type="entry name" value="FAD-bd"/>
</dbReference>
<dbReference type="STRING" id="452589.G9P0I9"/>
<dbReference type="GO" id="GO:0071949">
    <property type="term" value="F:FAD binding"/>
    <property type="evidence" value="ECO:0007669"/>
    <property type="project" value="InterPro"/>
</dbReference>
<dbReference type="PANTHER" id="PTHR46865">
    <property type="entry name" value="OXIDOREDUCTASE-RELATED"/>
    <property type="match status" value="1"/>
</dbReference>
<dbReference type="Gene3D" id="3.50.50.60">
    <property type="entry name" value="FAD/NAD(P)-binding domain"/>
    <property type="match status" value="1"/>
</dbReference>
<dbReference type="PRINTS" id="PR00420">
    <property type="entry name" value="RNGMNOXGNASE"/>
</dbReference>
<dbReference type="Gene3D" id="3.30.9.10">
    <property type="entry name" value="D-Amino Acid Oxidase, subunit A, domain 2"/>
    <property type="match status" value="1"/>
</dbReference>
<dbReference type="GO" id="GO:0004497">
    <property type="term" value="F:monooxygenase activity"/>
    <property type="evidence" value="ECO:0007669"/>
    <property type="project" value="UniProtKB-KW"/>
</dbReference>
<evidence type="ECO:0000256" key="1">
    <source>
        <dbReference type="ARBA" id="ARBA00022630"/>
    </source>
</evidence>
<sequence>MSGLKILICGGGCAGPALAYWLAQSGHRVVVVERFKTLRATGAQLDVSSQGLETIERMGLLDNIRSKRVNELGTSFVDSHGNVKATFMANKSGKGTQSVTCEYEIMRGDLVQILYDTTKDSVEYVFGKTVESFEQNEERVVVYFSDNSSDTFDIVVGADGQGSRIRGMILPAGSPNPYRELGVYVAYWVIPRTEEDGNLCTFYTSSGGRMIMRRSHSPTETQVYLTLRDDSKELQNMPRASVEKQKEFWTERFRDAGWETARFLQGLKTAENFYCQHVVQVRTDTWYKGRVVLVGDAAYCPSPFSGMGTTGSFVGAYVLAGEINRSPSDLNSAFANYNKTLRPFVNEIQKVSQFFVRFGLPETQFGASFNLFLAQMVSVFRIPDFIAKYTTEENSGWKLPDY</sequence>
<keyword evidence="5" id="KW-0503">Monooxygenase</keyword>
<feature type="domain" description="FAD-binding" evidence="4">
    <location>
        <begin position="5"/>
        <end position="319"/>
    </location>
</feature>
<dbReference type="SUPFAM" id="SSF51905">
    <property type="entry name" value="FAD/NAD(P)-binding domain"/>
    <property type="match status" value="1"/>
</dbReference>
<dbReference type="eggNOG" id="ENOG502QTX9">
    <property type="taxonomic scope" value="Eukaryota"/>
</dbReference>
<keyword evidence="6" id="KW-1185">Reference proteome</keyword>
<dbReference type="OrthoDB" id="655030at2759"/>
<dbReference type="InterPro" id="IPR036188">
    <property type="entry name" value="FAD/NAD-bd_sf"/>
</dbReference>
<organism evidence="5 6">
    <name type="scientific">Hypocrea atroviridis (strain ATCC 20476 / IMI 206040)</name>
    <name type="common">Trichoderma atroviride</name>
    <dbReference type="NCBI Taxonomy" id="452589"/>
    <lineage>
        <taxon>Eukaryota</taxon>
        <taxon>Fungi</taxon>
        <taxon>Dikarya</taxon>
        <taxon>Ascomycota</taxon>
        <taxon>Pezizomycotina</taxon>
        <taxon>Sordariomycetes</taxon>
        <taxon>Hypocreomycetidae</taxon>
        <taxon>Hypocreales</taxon>
        <taxon>Hypocreaceae</taxon>
        <taxon>Trichoderma</taxon>
    </lineage>
</organism>
<keyword evidence="1" id="KW-0285">Flavoprotein</keyword>
<evidence type="ECO:0000256" key="2">
    <source>
        <dbReference type="ARBA" id="ARBA00022827"/>
    </source>
</evidence>
<dbReference type="EMBL" id="ABDG02000026">
    <property type="protein sequence ID" value="EHK42360.1"/>
    <property type="molecule type" value="Genomic_DNA"/>
</dbReference>
<gene>
    <name evidence="5" type="ORF">TRIATDRAFT_309956</name>
</gene>
<dbReference type="PANTHER" id="PTHR46865:SF2">
    <property type="entry name" value="MONOOXYGENASE"/>
    <property type="match status" value="1"/>
</dbReference>
<reference evidence="5 6" key="1">
    <citation type="journal article" date="2011" name="Genome Biol.">
        <title>Comparative genome sequence analysis underscores mycoparasitism as the ancestral life style of Trichoderma.</title>
        <authorList>
            <person name="Kubicek C.P."/>
            <person name="Herrera-Estrella A."/>
            <person name="Seidl-Seiboth V."/>
            <person name="Martinez D.A."/>
            <person name="Druzhinina I.S."/>
            <person name="Thon M."/>
            <person name="Zeilinger S."/>
            <person name="Casas-Flores S."/>
            <person name="Horwitz B.A."/>
            <person name="Mukherjee P.K."/>
            <person name="Mukherjee M."/>
            <person name="Kredics L."/>
            <person name="Alcaraz L.D."/>
            <person name="Aerts A."/>
            <person name="Antal Z."/>
            <person name="Atanasova L."/>
            <person name="Cervantes-Badillo M.G."/>
            <person name="Challacombe J."/>
            <person name="Chertkov O."/>
            <person name="McCluskey K."/>
            <person name="Coulpier F."/>
            <person name="Deshpande N."/>
            <person name="von Doehren H."/>
            <person name="Ebbole D.J."/>
            <person name="Esquivel-Naranjo E.U."/>
            <person name="Fekete E."/>
            <person name="Flipphi M."/>
            <person name="Glaser F."/>
            <person name="Gomez-Rodriguez E.Y."/>
            <person name="Gruber S."/>
            <person name="Han C."/>
            <person name="Henrissat B."/>
            <person name="Hermosa R."/>
            <person name="Hernandez-Onate M."/>
            <person name="Karaffa L."/>
            <person name="Kosti I."/>
            <person name="Le Crom S."/>
            <person name="Lindquist E."/>
            <person name="Lucas S."/>
            <person name="Luebeck M."/>
            <person name="Luebeck P.S."/>
            <person name="Margeot A."/>
            <person name="Metz B."/>
            <person name="Misra M."/>
            <person name="Nevalainen H."/>
            <person name="Omann M."/>
            <person name="Packer N."/>
            <person name="Perrone G."/>
            <person name="Uresti-Rivera E.E."/>
            <person name="Salamov A."/>
            <person name="Schmoll M."/>
            <person name="Seiboth B."/>
            <person name="Shapiro H."/>
            <person name="Sukno S."/>
            <person name="Tamayo-Ramos J.A."/>
            <person name="Tisch D."/>
            <person name="Wiest A."/>
            <person name="Wilkinson H.H."/>
            <person name="Zhang M."/>
            <person name="Coutinho P.M."/>
            <person name="Kenerley C.M."/>
            <person name="Monte E."/>
            <person name="Baker S.E."/>
            <person name="Grigoriev I.V."/>
        </authorList>
    </citation>
    <scope>NUCLEOTIDE SEQUENCE [LARGE SCALE GENOMIC DNA]</scope>
    <source>
        <strain evidence="6">ATCC 20476 / IMI 206040</strain>
    </source>
</reference>
<evidence type="ECO:0000259" key="4">
    <source>
        <dbReference type="Pfam" id="PF01494"/>
    </source>
</evidence>
<dbReference type="OMA" id="QIDFREQ"/>
<dbReference type="InterPro" id="IPR051704">
    <property type="entry name" value="FAD_aromatic-hydroxylase"/>
</dbReference>
<keyword evidence="3" id="KW-0560">Oxidoreductase</keyword>
<name>G9P0I9_HYPAI</name>